<dbReference type="SMART" id="SM00015">
    <property type="entry name" value="IQ"/>
    <property type="match status" value="2"/>
</dbReference>
<reference evidence="13 14" key="1">
    <citation type="journal article" date="2018" name="Proc. Natl. Acad. Sci. U.S.A.">
        <title>Draft genome sequence of Camellia sinensis var. sinensis provides insights into the evolution of the tea genome and tea quality.</title>
        <authorList>
            <person name="Wei C."/>
            <person name="Yang H."/>
            <person name="Wang S."/>
            <person name="Zhao J."/>
            <person name="Liu C."/>
            <person name="Gao L."/>
            <person name="Xia E."/>
            <person name="Lu Y."/>
            <person name="Tai Y."/>
            <person name="She G."/>
            <person name="Sun J."/>
            <person name="Cao H."/>
            <person name="Tong W."/>
            <person name="Gao Q."/>
            <person name="Li Y."/>
            <person name="Deng W."/>
            <person name="Jiang X."/>
            <person name="Wang W."/>
            <person name="Chen Q."/>
            <person name="Zhang S."/>
            <person name="Li H."/>
            <person name="Wu J."/>
            <person name="Wang P."/>
            <person name="Li P."/>
            <person name="Shi C."/>
            <person name="Zheng F."/>
            <person name="Jian J."/>
            <person name="Huang B."/>
            <person name="Shan D."/>
            <person name="Shi M."/>
            <person name="Fang C."/>
            <person name="Yue Y."/>
            <person name="Li F."/>
            <person name="Li D."/>
            <person name="Wei S."/>
            <person name="Han B."/>
            <person name="Jiang C."/>
            <person name="Yin Y."/>
            <person name="Xia T."/>
            <person name="Zhang Z."/>
            <person name="Bennetzen J.L."/>
            <person name="Zhao S."/>
            <person name="Wan X."/>
        </authorList>
    </citation>
    <scope>NUCLEOTIDE SEQUENCE [LARGE SCALE GENOMIC DNA]</scope>
    <source>
        <strain evidence="14">cv. Shuchazao</strain>
        <tissue evidence="13">Leaf</tissue>
    </source>
</reference>
<comment type="caution">
    <text evidence="13">The sequence shown here is derived from an EMBL/GenBank/DDBJ whole genome shotgun (WGS) entry which is preliminary data.</text>
</comment>
<dbReference type="SUPFAM" id="SSF53335">
    <property type="entry name" value="S-adenosyl-L-methionine-dependent methyltransferases"/>
    <property type="match status" value="1"/>
</dbReference>
<keyword evidence="14" id="KW-1185">Reference proteome</keyword>
<dbReference type="InterPro" id="IPR000953">
    <property type="entry name" value="Chromo/chromo_shadow_dom"/>
</dbReference>
<dbReference type="GO" id="GO:0005516">
    <property type="term" value="F:calmodulin binding"/>
    <property type="evidence" value="ECO:0007669"/>
    <property type="project" value="UniProtKB-KW"/>
</dbReference>
<dbReference type="InterPro" id="IPR050390">
    <property type="entry name" value="C5-Methyltransferase"/>
</dbReference>
<dbReference type="Gene3D" id="3.40.50.150">
    <property type="entry name" value="Vaccinia Virus protein VP39"/>
    <property type="match status" value="1"/>
</dbReference>
<dbReference type="STRING" id="542762.A0A4S4EHN3"/>
<evidence type="ECO:0000259" key="12">
    <source>
        <dbReference type="PROSITE" id="PS50013"/>
    </source>
</evidence>
<evidence type="ECO:0000256" key="7">
    <source>
        <dbReference type="ARBA" id="ARBA00022860"/>
    </source>
</evidence>
<dbReference type="PANTHER" id="PTHR10629">
    <property type="entry name" value="CYTOSINE-SPECIFIC METHYLTRANSFERASE"/>
    <property type="match status" value="1"/>
</dbReference>
<dbReference type="InterPro" id="IPR016197">
    <property type="entry name" value="Chromo-like_dom_sf"/>
</dbReference>
<evidence type="ECO:0000256" key="4">
    <source>
        <dbReference type="ARBA" id="ARBA00022679"/>
    </source>
</evidence>
<feature type="domain" description="Chromo" evidence="12">
    <location>
        <begin position="145"/>
        <end position="198"/>
    </location>
</feature>
<dbReference type="Pfam" id="PF00612">
    <property type="entry name" value="IQ"/>
    <property type="match status" value="2"/>
</dbReference>
<feature type="compositionally biased region" description="Low complexity" evidence="11">
    <location>
        <begin position="1"/>
        <end position="16"/>
    </location>
</feature>
<organism evidence="13 14">
    <name type="scientific">Camellia sinensis var. sinensis</name>
    <name type="common">China tea</name>
    <dbReference type="NCBI Taxonomy" id="542762"/>
    <lineage>
        <taxon>Eukaryota</taxon>
        <taxon>Viridiplantae</taxon>
        <taxon>Streptophyta</taxon>
        <taxon>Embryophyta</taxon>
        <taxon>Tracheophyta</taxon>
        <taxon>Spermatophyta</taxon>
        <taxon>Magnoliopsida</taxon>
        <taxon>eudicotyledons</taxon>
        <taxon>Gunneridae</taxon>
        <taxon>Pentapetalae</taxon>
        <taxon>asterids</taxon>
        <taxon>Ericales</taxon>
        <taxon>Theaceae</taxon>
        <taxon>Camellia</taxon>
    </lineage>
</organism>
<dbReference type="GO" id="GO:0003677">
    <property type="term" value="F:DNA binding"/>
    <property type="evidence" value="ECO:0007669"/>
    <property type="project" value="TreeGrafter"/>
</dbReference>
<dbReference type="InterPro" id="IPR023779">
    <property type="entry name" value="Chromodomain_CS"/>
</dbReference>
<comment type="similarity">
    <text evidence="10">Belongs to the class I-like SAM-binding methyltransferase superfamily. C5-methyltransferase family.</text>
</comment>
<gene>
    <name evidence="13" type="ORF">TEA_002478</name>
</gene>
<dbReference type="SUPFAM" id="SSF52540">
    <property type="entry name" value="P-loop containing nucleoside triphosphate hydrolases"/>
    <property type="match status" value="1"/>
</dbReference>
<dbReference type="FunFam" id="1.20.5.190:FF:000001">
    <property type="entry name" value="unconventional myosin-Va"/>
    <property type="match status" value="1"/>
</dbReference>
<dbReference type="Proteomes" id="UP000306102">
    <property type="component" value="Unassembled WGS sequence"/>
</dbReference>
<dbReference type="PROSITE" id="PS00094">
    <property type="entry name" value="C5_MTASE_1"/>
    <property type="match status" value="1"/>
</dbReference>
<dbReference type="EC" id="2.1.1.37" evidence="2"/>
<dbReference type="InterPro" id="IPR001525">
    <property type="entry name" value="C5_MeTfrase"/>
</dbReference>
<evidence type="ECO:0000256" key="10">
    <source>
        <dbReference type="PROSITE-ProRule" id="PRU01016"/>
    </source>
</evidence>
<dbReference type="PRINTS" id="PR00105">
    <property type="entry name" value="C5METTRFRASE"/>
</dbReference>
<keyword evidence="6" id="KW-0677">Repeat</keyword>
<dbReference type="Pfam" id="PF00385">
    <property type="entry name" value="Chromo"/>
    <property type="match status" value="1"/>
</dbReference>
<dbReference type="PROSITE" id="PS00598">
    <property type="entry name" value="CHROMO_1"/>
    <property type="match status" value="1"/>
</dbReference>
<keyword evidence="8" id="KW-0175">Coiled coil</keyword>
<evidence type="ECO:0000313" key="14">
    <source>
        <dbReference type="Proteomes" id="UP000306102"/>
    </source>
</evidence>
<comment type="subcellular location">
    <subcellularLocation>
        <location evidence="1">Nucleus</location>
    </subcellularLocation>
</comment>
<dbReference type="PROSITE" id="PS50096">
    <property type="entry name" value="IQ"/>
    <property type="match status" value="2"/>
</dbReference>
<dbReference type="Gene3D" id="1.20.5.190">
    <property type="match status" value="1"/>
</dbReference>
<feature type="region of interest" description="Disordered" evidence="11">
    <location>
        <begin position="117"/>
        <end position="139"/>
    </location>
</feature>
<dbReference type="GO" id="GO:0005634">
    <property type="term" value="C:nucleus"/>
    <property type="evidence" value="ECO:0007669"/>
    <property type="project" value="UniProtKB-SubCell"/>
</dbReference>
<keyword evidence="5 10" id="KW-0949">S-adenosyl-L-methionine</keyword>
<dbReference type="InterPro" id="IPR029063">
    <property type="entry name" value="SAM-dependent_MTases_sf"/>
</dbReference>
<dbReference type="AlphaFoldDB" id="A0A4S4EHN3"/>
<keyword evidence="3 10" id="KW-0489">Methyltransferase</keyword>
<evidence type="ECO:0000256" key="9">
    <source>
        <dbReference type="ARBA" id="ARBA00023242"/>
    </source>
</evidence>
<dbReference type="PROSITE" id="PS51679">
    <property type="entry name" value="SAM_MT_C5"/>
    <property type="match status" value="1"/>
</dbReference>
<evidence type="ECO:0000256" key="2">
    <source>
        <dbReference type="ARBA" id="ARBA00011975"/>
    </source>
</evidence>
<feature type="active site" evidence="10">
    <location>
        <position position="223"/>
    </location>
</feature>
<evidence type="ECO:0000256" key="3">
    <source>
        <dbReference type="ARBA" id="ARBA00022603"/>
    </source>
</evidence>
<dbReference type="InterPro" id="IPR023780">
    <property type="entry name" value="Chromo_domain"/>
</dbReference>
<dbReference type="SUPFAM" id="SSF54160">
    <property type="entry name" value="Chromo domain-like"/>
    <property type="match status" value="1"/>
</dbReference>
<dbReference type="GO" id="GO:0003886">
    <property type="term" value="F:DNA (cytosine-5-)-methyltransferase activity"/>
    <property type="evidence" value="ECO:0007669"/>
    <property type="project" value="UniProtKB-EC"/>
</dbReference>
<name>A0A4S4EHN3_CAMSN</name>
<feature type="region of interest" description="Disordered" evidence="11">
    <location>
        <begin position="1"/>
        <end position="20"/>
    </location>
</feature>
<keyword evidence="4 10" id="KW-0808">Transferase</keyword>
<evidence type="ECO:0000256" key="5">
    <source>
        <dbReference type="ARBA" id="ARBA00022691"/>
    </source>
</evidence>
<evidence type="ECO:0000256" key="6">
    <source>
        <dbReference type="ARBA" id="ARBA00022737"/>
    </source>
</evidence>
<dbReference type="InterPro" id="IPR018117">
    <property type="entry name" value="C5_DNA_meth_AS"/>
</dbReference>
<evidence type="ECO:0000256" key="1">
    <source>
        <dbReference type="ARBA" id="ARBA00004123"/>
    </source>
</evidence>
<dbReference type="GO" id="GO:0044027">
    <property type="term" value="P:negative regulation of gene expression via chromosomal CpG island methylation"/>
    <property type="evidence" value="ECO:0007669"/>
    <property type="project" value="TreeGrafter"/>
</dbReference>
<keyword evidence="7" id="KW-0112">Calmodulin-binding</keyword>
<dbReference type="Pfam" id="PF00145">
    <property type="entry name" value="DNA_methylase"/>
    <property type="match status" value="1"/>
</dbReference>
<evidence type="ECO:0000256" key="8">
    <source>
        <dbReference type="ARBA" id="ARBA00023054"/>
    </source>
</evidence>
<dbReference type="GO" id="GO:0032259">
    <property type="term" value="P:methylation"/>
    <property type="evidence" value="ECO:0007669"/>
    <property type="project" value="UniProtKB-KW"/>
</dbReference>
<dbReference type="EMBL" id="SDRB02004356">
    <property type="protein sequence ID" value="THG16001.1"/>
    <property type="molecule type" value="Genomic_DNA"/>
</dbReference>
<dbReference type="InterPro" id="IPR000048">
    <property type="entry name" value="IQ_motif_EF-hand-BS"/>
</dbReference>
<dbReference type="CDD" id="cd18635">
    <property type="entry name" value="CD_CMT3_like"/>
    <property type="match status" value="1"/>
</dbReference>
<accession>A0A4S4EHN3</accession>
<sequence>MDSDASSISEASSNSALGDTDAAKSSQVSRCQEYRMTLLDLYSGCGAMSTGLCLGASVSGLKLVTRWAVDINSNACESLKLNHPETEVRNEAAEDFLSLLKEWEKLCKEFQLLGSHQSEDSNSEQNSLDSDDDVDDGSKVPSGEFEVGKLLAICYGDPNSVNKHGLYFKVRWRGYGPSEDTWEPIDGLSNCTDSIKEFVTRGFKSKILPLPGDADFICGGPPCQGMSGFNRFRNFIDPLKDPKNYQLEVFMNIVGFLKPKYVLMENVVDILKLSGGVLGCYAVGRLVSMDYQARLGILAAGSFGVPQCRMRKLPQYPLPTHEFVGKGVCPVEFKEIVVWYEKGQACKLEKSVVLSDAISELPAVIKNQSDLIDKRRVFYLDIRDDNPLNSIVLTWLKKRIILSSDLYYNMAYSLPHFLFTTLDTATGQLARELYENIRREASCLRIQRDFRMHLARKAYKELCSSAVFIQAGMRGMVARDEHRFRRQIAFYGKLSLLYSLRLLDYMNCAFGCIIRNSNNFFLH</sequence>
<dbReference type="SMART" id="SM00298">
    <property type="entry name" value="CHROMO"/>
    <property type="match status" value="1"/>
</dbReference>
<dbReference type="PROSITE" id="PS50013">
    <property type="entry name" value="CHROMO_2"/>
    <property type="match status" value="1"/>
</dbReference>
<keyword evidence="9" id="KW-0539">Nucleus</keyword>
<proteinExistence type="inferred from homology"/>
<dbReference type="PANTHER" id="PTHR10629:SF42">
    <property type="entry name" value="DNA (CYTOSINE-5)-METHYLTRANSFERASE CMT1-RELATED"/>
    <property type="match status" value="1"/>
</dbReference>
<protein>
    <recommendedName>
        <fullName evidence="2">DNA (cytosine-5-)-methyltransferase</fullName>
        <ecNumber evidence="2">2.1.1.37</ecNumber>
    </recommendedName>
</protein>
<dbReference type="InterPro" id="IPR027417">
    <property type="entry name" value="P-loop_NTPase"/>
</dbReference>
<evidence type="ECO:0000313" key="13">
    <source>
        <dbReference type="EMBL" id="THG16001.1"/>
    </source>
</evidence>
<evidence type="ECO:0000256" key="11">
    <source>
        <dbReference type="SAM" id="MobiDB-lite"/>
    </source>
</evidence>